<protein>
    <recommendedName>
        <fullName evidence="7">Adenylate kinase active site lid domain-containing protein</fullName>
    </recommendedName>
</protein>
<evidence type="ECO:0000313" key="5">
    <source>
        <dbReference type="EMBL" id="APA16059.1"/>
    </source>
</evidence>
<name>A0A1D9QMG3_SCLS1</name>
<evidence type="ECO:0000256" key="3">
    <source>
        <dbReference type="ARBA" id="ARBA00022777"/>
    </source>
</evidence>
<dbReference type="RefSeq" id="XP_001588645.1">
    <property type="nucleotide sequence ID" value="XM_001588595.1"/>
</dbReference>
<dbReference type="SUPFAM" id="SSF52540">
    <property type="entry name" value="P-loop containing nucleoside triphosphate hydrolases"/>
    <property type="match status" value="1"/>
</dbReference>
<dbReference type="Pfam" id="PF00406">
    <property type="entry name" value="ADK"/>
    <property type="match status" value="1"/>
</dbReference>
<dbReference type="PRINTS" id="PR00094">
    <property type="entry name" value="ADENYLTKNASE"/>
</dbReference>
<keyword evidence="3 4" id="KW-0418">Kinase</keyword>
<dbReference type="PANTHER" id="PTHR23359">
    <property type="entry name" value="NUCLEOTIDE KINASE"/>
    <property type="match status" value="1"/>
</dbReference>
<accession>A0A1D9QMG3</accession>
<evidence type="ECO:0000256" key="1">
    <source>
        <dbReference type="ARBA" id="ARBA00022679"/>
    </source>
</evidence>
<dbReference type="OMA" id="IHHISIG"/>
<gene>
    <name evidence="5" type="ORF">sscle_16g108290</name>
</gene>
<dbReference type="KEGG" id="ssl:SS1G_10192"/>
<dbReference type="VEuPathDB" id="FungiDB:sscle_16g108290"/>
<dbReference type="Proteomes" id="UP000177798">
    <property type="component" value="Chromosome 16"/>
</dbReference>
<reference evidence="6" key="1">
    <citation type="journal article" date="2017" name="Genome Biol. Evol.">
        <title>The complete genome sequence of the phytopathogenic fungus Sclerotinia sclerotiorum reveals insights into the genome architecture of broad host range pathogens.</title>
        <authorList>
            <person name="Derbyshire M."/>
            <person name="Denton-Giles M."/>
            <person name="Hegedus D."/>
            <person name="Seifbarghy S."/>
            <person name="Rollins J."/>
            <person name="van Kan J."/>
            <person name="Seidl M.F."/>
            <person name="Faino L."/>
            <person name="Mbengue M."/>
            <person name="Navaud O."/>
            <person name="Raffaele S."/>
            <person name="Hammond-Kosack K."/>
            <person name="Heard S."/>
            <person name="Oliver R."/>
        </authorList>
    </citation>
    <scope>NUCLEOTIDE SEQUENCE [LARGE SCALE GENOMIC DNA]</scope>
    <source>
        <strain evidence="6">ATCC 18683 / 1980 / Ss-1</strain>
    </source>
</reference>
<dbReference type="AlphaFoldDB" id="A0A1D9QMG3"/>
<dbReference type="GO" id="GO:0019205">
    <property type="term" value="F:nucleobase-containing compound kinase activity"/>
    <property type="evidence" value="ECO:0007669"/>
    <property type="project" value="InterPro"/>
</dbReference>
<dbReference type="EMBL" id="CP017829">
    <property type="protein sequence ID" value="APA16059.1"/>
    <property type="molecule type" value="Genomic_DNA"/>
</dbReference>
<organism evidence="5 6">
    <name type="scientific">Sclerotinia sclerotiorum (strain ATCC 18683 / 1980 / Ss-1)</name>
    <name type="common">White mold</name>
    <name type="synonym">Whetzelinia sclerotiorum</name>
    <dbReference type="NCBI Taxonomy" id="665079"/>
    <lineage>
        <taxon>Eukaryota</taxon>
        <taxon>Fungi</taxon>
        <taxon>Dikarya</taxon>
        <taxon>Ascomycota</taxon>
        <taxon>Pezizomycotina</taxon>
        <taxon>Leotiomycetes</taxon>
        <taxon>Helotiales</taxon>
        <taxon>Sclerotiniaceae</taxon>
        <taxon>Sclerotinia</taxon>
    </lineage>
</organism>
<evidence type="ECO:0008006" key="7">
    <source>
        <dbReference type="Google" id="ProtNLM"/>
    </source>
</evidence>
<keyword evidence="1 4" id="KW-0808">Transferase</keyword>
<comment type="similarity">
    <text evidence="4">Belongs to the adenylate kinase family.</text>
</comment>
<dbReference type="InterPro" id="IPR027417">
    <property type="entry name" value="P-loop_NTPase"/>
</dbReference>
<dbReference type="HAMAP" id="MF_00235">
    <property type="entry name" value="Adenylate_kinase_Adk"/>
    <property type="match status" value="1"/>
</dbReference>
<dbReference type="OrthoDB" id="442176at2759"/>
<dbReference type="GO" id="GO:0006139">
    <property type="term" value="P:nucleobase-containing compound metabolic process"/>
    <property type="evidence" value="ECO:0007669"/>
    <property type="project" value="InterPro"/>
</dbReference>
<evidence type="ECO:0000256" key="4">
    <source>
        <dbReference type="RuleBase" id="RU003330"/>
    </source>
</evidence>
<dbReference type="Gene3D" id="3.40.50.300">
    <property type="entry name" value="P-loop containing nucleotide triphosphate hydrolases"/>
    <property type="match status" value="1"/>
</dbReference>
<dbReference type="CDD" id="cd01428">
    <property type="entry name" value="ADK"/>
    <property type="match status" value="1"/>
</dbReference>
<evidence type="ECO:0000256" key="2">
    <source>
        <dbReference type="ARBA" id="ARBA00022741"/>
    </source>
</evidence>
<dbReference type="GO" id="GO:0005524">
    <property type="term" value="F:ATP binding"/>
    <property type="evidence" value="ECO:0007669"/>
    <property type="project" value="InterPro"/>
</dbReference>
<evidence type="ECO:0000313" key="6">
    <source>
        <dbReference type="Proteomes" id="UP000177798"/>
    </source>
</evidence>
<dbReference type="InterPro" id="IPR000850">
    <property type="entry name" value="Adenylat/UMP-CMP_kin"/>
</dbReference>
<keyword evidence="2" id="KW-0547">Nucleotide-binding</keyword>
<proteinExistence type="inferred from homology"/>
<sequence>MPPPIPPTPLKSSPPKIKIIFILGPPGIGKGTQCTLLTQTPFPPTPSKTPSPTIHHLSIGEILRTELSNPHSKWAPIIRTNMASGRTGPPEMTVSMLKSVMDGKMKMKMESGEGGEGEGEIGEIVFLIDGFPRSTDRIALFESTISPPTLVISLTSPLHILQSRLLYRAKTSTRIDDGNTIMQKRFEQHVYATEPVIAHYRERGLLVEIDGSGSVEVVQEEMRRVVGRVLGL</sequence>